<proteinExistence type="predicted"/>
<dbReference type="AlphaFoldDB" id="A0A3P4APD9"/>
<dbReference type="Proteomes" id="UP000279841">
    <property type="component" value="Chromosome"/>
</dbReference>
<accession>A0A3P4APD9</accession>
<sequence precursor="true">MKGKAVFLTVLLGFALAQGRLEAGLYAAPPGLAPALEAGLSLEEGEVFLRLAPFRAALGYGGSLALGPLGFFAFGLQGEVGEGGPGGVAYGEGGAGPFALEGRIGYRPKRALPLFPEEGLFGRLALRYRPAPKEVLGLELARATPPRPFSFGLQPGLSPWRLEGSYAFREGATYTFGAGLAPGPYALLGWKGEVGEGGEVLELSLRLGGTNRLEGALFLGEASLFLTLSYPWAGSVVAWLGDLGLEAGYEGAPYAWVRYAWRWP</sequence>
<evidence type="ECO:0000313" key="1">
    <source>
        <dbReference type="EMBL" id="VCU52985.1"/>
    </source>
</evidence>
<evidence type="ECO:0000313" key="2">
    <source>
        <dbReference type="Proteomes" id="UP000279841"/>
    </source>
</evidence>
<gene>
    <name evidence="1" type="ORF">TTHN1_00744</name>
</gene>
<name>A0A3P4APD9_THETH</name>
<reference evidence="1 2" key="1">
    <citation type="submission" date="2018-10" db="EMBL/GenBank/DDBJ databases">
        <authorList>
            <person name="Peiro R."/>
            <person name="Begona"/>
            <person name="Cbmso G."/>
            <person name="Lopez M."/>
            <person name="Gonzalez S."/>
            <person name="Sacristan E."/>
            <person name="Castillo E."/>
        </authorList>
    </citation>
    <scope>NUCLEOTIDE SEQUENCE [LARGE SCALE GENOMIC DNA]</scope>
    <source>
        <strain evidence="1">TTHNAR1</strain>
    </source>
</reference>
<protein>
    <submittedName>
        <fullName evidence="1">Uncharacterized protein</fullName>
    </submittedName>
</protein>
<dbReference type="EMBL" id="LR027517">
    <property type="protein sequence ID" value="VCU52985.1"/>
    <property type="molecule type" value="Genomic_DNA"/>
</dbReference>
<organism evidence="1 2">
    <name type="scientific">Thermus thermophilus</name>
    <dbReference type="NCBI Taxonomy" id="274"/>
    <lineage>
        <taxon>Bacteria</taxon>
        <taxon>Thermotogati</taxon>
        <taxon>Deinococcota</taxon>
        <taxon>Deinococci</taxon>
        <taxon>Thermales</taxon>
        <taxon>Thermaceae</taxon>
        <taxon>Thermus</taxon>
    </lineage>
</organism>
<dbReference type="RefSeq" id="WP_124104515.1">
    <property type="nucleotide sequence ID" value="NZ_AP031323.1"/>
</dbReference>